<comment type="caution">
    <text evidence="1">The sequence shown here is derived from an EMBL/GenBank/DDBJ whole genome shotgun (WGS) entry which is preliminary data.</text>
</comment>
<dbReference type="Proteomes" id="UP001163321">
    <property type="component" value="Chromosome 2"/>
</dbReference>
<keyword evidence="2" id="KW-1185">Reference proteome</keyword>
<dbReference type="EMBL" id="CM047581">
    <property type="protein sequence ID" value="KAI9916651.1"/>
    <property type="molecule type" value="Genomic_DNA"/>
</dbReference>
<reference evidence="1 2" key="1">
    <citation type="journal article" date="2022" name="bioRxiv">
        <title>The genome of the oomycete Peronosclerospora sorghi, a cosmopolitan pathogen of maize and sorghum, is inflated with dispersed pseudogenes.</title>
        <authorList>
            <person name="Fletcher K."/>
            <person name="Martin F."/>
            <person name="Isakeit T."/>
            <person name="Cavanaugh K."/>
            <person name="Magill C."/>
            <person name="Michelmore R."/>
        </authorList>
    </citation>
    <scope>NUCLEOTIDE SEQUENCE [LARGE SCALE GENOMIC DNA]</scope>
    <source>
        <strain evidence="1">P6</strain>
    </source>
</reference>
<organism evidence="1 2">
    <name type="scientific">Peronosclerospora sorghi</name>
    <dbReference type="NCBI Taxonomy" id="230839"/>
    <lineage>
        <taxon>Eukaryota</taxon>
        <taxon>Sar</taxon>
        <taxon>Stramenopiles</taxon>
        <taxon>Oomycota</taxon>
        <taxon>Peronosporomycetes</taxon>
        <taxon>Peronosporales</taxon>
        <taxon>Peronosporaceae</taxon>
        <taxon>Peronosclerospora</taxon>
    </lineage>
</organism>
<protein>
    <submittedName>
        <fullName evidence="1">Uncharacterized protein</fullName>
    </submittedName>
</protein>
<name>A0ACC0WF25_9STRA</name>
<sequence length="73" mass="8605">MALYFNHDMTRFLARCRLYSQSRLLYYRWADFFCRSDDTLSPKTSISIRLRVSGNLTKTILSAIKLLRTMSSC</sequence>
<gene>
    <name evidence="1" type="ORF">PsorP6_018010</name>
</gene>
<accession>A0ACC0WF25</accession>
<evidence type="ECO:0000313" key="1">
    <source>
        <dbReference type="EMBL" id="KAI9916651.1"/>
    </source>
</evidence>
<evidence type="ECO:0000313" key="2">
    <source>
        <dbReference type="Proteomes" id="UP001163321"/>
    </source>
</evidence>
<proteinExistence type="predicted"/>